<dbReference type="Proteomes" id="UP000443582">
    <property type="component" value="Unassembled WGS sequence"/>
</dbReference>
<organism evidence="1 2">
    <name type="scientific">Halobacteriovorax vibrionivorans</name>
    <dbReference type="NCBI Taxonomy" id="2152716"/>
    <lineage>
        <taxon>Bacteria</taxon>
        <taxon>Pseudomonadati</taxon>
        <taxon>Bdellovibrionota</taxon>
        <taxon>Bacteriovoracia</taxon>
        <taxon>Bacteriovoracales</taxon>
        <taxon>Halobacteriovoraceae</taxon>
        <taxon>Halobacteriovorax</taxon>
    </lineage>
</organism>
<evidence type="ECO:0008006" key="3">
    <source>
        <dbReference type="Google" id="ProtNLM"/>
    </source>
</evidence>
<proteinExistence type="predicted"/>
<protein>
    <recommendedName>
        <fullName evidence="3">BFD-like [2Fe-2S]-binding domain-containing protein</fullName>
    </recommendedName>
</protein>
<comment type="caution">
    <text evidence="1">The sequence shown here is derived from an EMBL/GenBank/DDBJ whole genome shotgun (WGS) entry which is preliminary data.</text>
</comment>
<evidence type="ECO:0000313" key="1">
    <source>
        <dbReference type="EMBL" id="RZF21722.1"/>
    </source>
</evidence>
<dbReference type="EMBL" id="QDKL01000002">
    <property type="protein sequence ID" value="RZF21722.1"/>
    <property type="molecule type" value="Genomic_DNA"/>
</dbReference>
<dbReference type="CDD" id="cd10141">
    <property type="entry name" value="CopZ-like_Fer2_BFD-like"/>
    <property type="match status" value="1"/>
</dbReference>
<dbReference type="InterPro" id="IPR041854">
    <property type="entry name" value="BFD-like_2Fe2S-bd_dom_sf"/>
</dbReference>
<dbReference type="Gene3D" id="1.10.10.1100">
    <property type="entry name" value="BFD-like [2Fe-2S]-binding domain"/>
    <property type="match status" value="1"/>
</dbReference>
<evidence type="ECO:0000313" key="2">
    <source>
        <dbReference type="Proteomes" id="UP000443582"/>
    </source>
</evidence>
<gene>
    <name evidence="1" type="ORF">DAY19_08515</name>
</gene>
<name>A0ABY0IFJ2_9BACT</name>
<sequence>MWSTIEVLMGCCDKKQIVNNKVSGDLDGLICYCFNHSKQSLFDAIHSNNEQEIVNDIKKKMKDPGCFCETSNPSGKCCMADVMGFIKHHKGGSL</sequence>
<reference evidence="2" key="1">
    <citation type="journal article" date="2019" name="Int. J. Syst. Evol. Microbiol.">
        <title>Halobacteriovorax valvorus sp. nov., a novel prokaryotic predator isolated from coastal seawater of China.</title>
        <authorList>
            <person name="Chen M.-X."/>
        </authorList>
    </citation>
    <scope>NUCLEOTIDE SEQUENCE [LARGE SCALE GENOMIC DNA]</scope>
    <source>
        <strain evidence="2">BL9</strain>
    </source>
</reference>
<accession>A0ABY0IFJ2</accession>
<keyword evidence="2" id="KW-1185">Reference proteome</keyword>